<dbReference type="AlphaFoldDB" id="A0A6C2CD25"/>
<accession>A0A6C2CD25</accession>
<name>A0A6C2CD25_9RHOO</name>
<organism evidence="1 2">
    <name type="scientific">Zoogloea oleivorans</name>
    <dbReference type="NCBI Taxonomy" id="1552750"/>
    <lineage>
        <taxon>Bacteria</taxon>
        <taxon>Pseudomonadati</taxon>
        <taxon>Pseudomonadota</taxon>
        <taxon>Betaproteobacteria</taxon>
        <taxon>Rhodocyclales</taxon>
        <taxon>Zoogloeaceae</taxon>
        <taxon>Zoogloea</taxon>
    </lineage>
</organism>
<dbReference type="Proteomes" id="UP000389128">
    <property type="component" value="Unassembled WGS sequence"/>
</dbReference>
<gene>
    <name evidence="1" type="ORF">ETQ85_23975</name>
</gene>
<dbReference type="EMBL" id="SDKK01000039">
    <property type="protein sequence ID" value="TYC51596.1"/>
    <property type="molecule type" value="Genomic_DNA"/>
</dbReference>
<evidence type="ECO:0000313" key="1">
    <source>
        <dbReference type="EMBL" id="TYC51596.1"/>
    </source>
</evidence>
<comment type="caution">
    <text evidence="1">The sequence shown here is derived from an EMBL/GenBank/DDBJ whole genome shotgun (WGS) entry which is preliminary data.</text>
</comment>
<reference evidence="1 2" key="1">
    <citation type="submission" date="2019-01" db="EMBL/GenBank/DDBJ databases">
        <title>Zoogloea oleivorans genome sequencing and assembly.</title>
        <authorList>
            <person name="Tancsics A."/>
            <person name="Farkas M."/>
            <person name="Kriszt B."/>
            <person name="Maroti G."/>
            <person name="Horvath B."/>
        </authorList>
    </citation>
    <scope>NUCLEOTIDE SEQUENCE [LARGE SCALE GENOMIC DNA]</scope>
    <source>
        <strain evidence="1 2">Buc</strain>
    </source>
</reference>
<sequence length="79" mass="8780">MNDLVLSGARWLVLSGVRLSCYQEYESPAKPVTARVPASLNLPNLKPLTFNKSVPVRWISAETGFEPRFQNRLPAGARP</sequence>
<dbReference type="OrthoDB" id="9016777at2"/>
<proteinExistence type="predicted"/>
<protein>
    <submittedName>
        <fullName evidence="1">Uncharacterized protein</fullName>
    </submittedName>
</protein>
<evidence type="ECO:0000313" key="2">
    <source>
        <dbReference type="Proteomes" id="UP000389128"/>
    </source>
</evidence>
<keyword evidence="2" id="KW-1185">Reference proteome</keyword>